<dbReference type="InterPro" id="IPR013610">
    <property type="entry name" value="ArdC_N"/>
</dbReference>
<sequence length="335" mass="36608">MEATEFYRQTTERMVEALEQGTAPWIRPWRKSGSGEGGGDPVNAVTGRPYQGVNALTLALYALSSGVDDMRFATFRQAKEKGWGIRRGAQGLPVIKLVAPRRDFPRTPSGGEQEDGGEEGGGPRRAGGKKDSSGRTGLIPRIYHVFSSADMVGLPARGDEHRESAPRESLLGEKEHEVAGTFCRQLSEELDVPVHHGGNRAFYDRDADAITLPPKADFRELEGYLGTLFHEFAHATGHEKRLNRTFGPWGASAYAFEELVAELASLFVGMRTGVSPDEAHFQNHAAYIGAWIETLRNDRRALFRASHLAQEACNLLLAVLGKEMGGVDGKEEGCS</sequence>
<dbReference type="AlphaFoldDB" id="C6HXH3"/>
<protein>
    <recommendedName>
        <fullName evidence="6">Antirestriction protein</fullName>
    </recommendedName>
</protein>
<evidence type="ECO:0000259" key="3">
    <source>
        <dbReference type="Pfam" id="PF18818"/>
    </source>
</evidence>
<dbReference type="EMBL" id="GG693873">
    <property type="protein sequence ID" value="EES52725.1"/>
    <property type="molecule type" value="Genomic_DNA"/>
</dbReference>
<name>C6HXH3_9BACT</name>
<dbReference type="Pfam" id="PF18818">
    <property type="entry name" value="MPTase-PolyVal"/>
    <property type="match status" value="1"/>
</dbReference>
<organism evidence="4 5">
    <name type="scientific">Leptospirillum ferrodiazotrophum</name>
    <dbReference type="NCBI Taxonomy" id="412449"/>
    <lineage>
        <taxon>Bacteria</taxon>
        <taxon>Pseudomonadati</taxon>
        <taxon>Nitrospirota</taxon>
        <taxon>Nitrospiria</taxon>
        <taxon>Nitrospirales</taxon>
        <taxon>Nitrospiraceae</taxon>
        <taxon>Leptospirillum</taxon>
    </lineage>
</organism>
<evidence type="ECO:0008006" key="6">
    <source>
        <dbReference type="Google" id="ProtNLM"/>
    </source>
</evidence>
<proteinExistence type="predicted"/>
<evidence type="ECO:0000313" key="5">
    <source>
        <dbReference type="Proteomes" id="UP000009374"/>
    </source>
</evidence>
<evidence type="ECO:0000259" key="2">
    <source>
        <dbReference type="Pfam" id="PF08401"/>
    </source>
</evidence>
<reference evidence="4 5" key="1">
    <citation type="journal article" date="2009" name="Appl. Environ. Microbiol.">
        <title>Community genomic and proteomic analyses of chemoautotrophic iron-oxidizing "Leptospirillum rubarum" (Group II) and "Leptospirillum ferrodiazotrophum" (Group III) bacteria in acid mine drainage biofilms.</title>
        <authorList>
            <person name="Goltsman D.S."/>
            <person name="Denef V.J."/>
            <person name="Singer S.W."/>
            <person name="VerBerkmoes N.C."/>
            <person name="Lefsrud M."/>
            <person name="Mueller R.S."/>
            <person name="Dick G.J."/>
            <person name="Sun C.L."/>
            <person name="Wheeler K.E."/>
            <person name="Zemla A."/>
            <person name="Baker B.J."/>
            <person name="Hauser L."/>
            <person name="Land M."/>
            <person name="Shah M.B."/>
            <person name="Thelen M.P."/>
            <person name="Hettich R.L."/>
            <person name="Banfield J.F."/>
        </authorList>
    </citation>
    <scope>NUCLEOTIDE SEQUENCE [LARGE SCALE GENOMIC DNA]</scope>
</reference>
<gene>
    <name evidence="4" type="ORF">UBAL3_92050097</name>
</gene>
<dbReference type="Proteomes" id="UP000009374">
    <property type="component" value="Unassembled WGS sequence"/>
</dbReference>
<dbReference type="PIRSF" id="PIRSF037112">
    <property type="entry name" value="Antirestriction_ArdC"/>
    <property type="match status" value="1"/>
</dbReference>
<dbReference type="GO" id="GO:0003697">
    <property type="term" value="F:single-stranded DNA binding"/>
    <property type="evidence" value="ECO:0007669"/>
    <property type="project" value="InterPro"/>
</dbReference>
<feature type="domain" description="Polyvalent protein metallopeptidase" evidence="3">
    <location>
        <begin position="186"/>
        <end position="306"/>
    </location>
</feature>
<feature type="domain" description="N-terminal" evidence="2">
    <location>
        <begin position="5"/>
        <end position="98"/>
    </location>
</feature>
<dbReference type="InterPro" id="IPR017113">
    <property type="entry name" value="Antirestriction_ArdC"/>
</dbReference>
<evidence type="ECO:0000313" key="4">
    <source>
        <dbReference type="EMBL" id="EES52725.1"/>
    </source>
</evidence>
<feature type="region of interest" description="Disordered" evidence="1">
    <location>
        <begin position="96"/>
        <end position="136"/>
    </location>
</feature>
<accession>C6HXH3</accession>
<keyword evidence="5" id="KW-1185">Reference proteome</keyword>
<dbReference type="Pfam" id="PF08401">
    <property type="entry name" value="ArdcN"/>
    <property type="match status" value="1"/>
</dbReference>
<evidence type="ECO:0000256" key="1">
    <source>
        <dbReference type="SAM" id="MobiDB-lite"/>
    </source>
</evidence>
<dbReference type="InterPro" id="IPR041459">
    <property type="entry name" value="MPTase-PolyVal"/>
</dbReference>